<evidence type="ECO:0000313" key="9">
    <source>
        <dbReference type="EMBL" id="JAI16233.1"/>
    </source>
</evidence>
<dbReference type="Pfam" id="PF00230">
    <property type="entry name" value="MIP"/>
    <property type="match status" value="1"/>
</dbReference>
<dbReference type="InterPro" id="IPR022357">
    <property type="entry name" value="MIP_CS"/>
</dbReference>
<dbReference type="PANTHER" id="PTHR19139">
    <property type="entry name" value="AQUAPORIN TRANSPORTER"/>
    <property type="match status" value="1"/>
</dbReference>
<dbReference type="FunFam" id="1.20.1080.10:FF:000020">
    <property type="entry name" value="Entomoglyceroporin 4, isoform A"/>
    <property type="match status" value="1"/>
</dbReference>
<feature type="transmembrane region" description="Helical" evidence="8">
    <location>
        <begin position="46"/>
        <end position="67"/>
    </location>
</feature>
<dbReference type="InterPro" id="IPR000425">
    <property type="entry name" value="MIP"/>
</dbReference>
<evidence type="ECO:0000256" key="2">
    <source>
        <dbReference type="ARBA" id="ARBA00006175"/>
    </source>
</evidence>
<evidence type="ECO:0000256" key="4">
    <source>
        <dbReference type="ARBA" id="ARBA00022692"/>
    </source>
</evidence>
<proteinExistence type="evidence at transcript level"/>
<keyword evidence="6 8" id="KW-0472">Membrane</keyword>
<keyword evidence="5 8" id="KW-1133">Transmembrane helix</keyword>
<name>A0A0K8TQ22_TABBR</name>
<dbReference type="PANTHER" id="PTHR19139:SF270">
    <property type="entry name" value="ENTOMOGLYCEROPORIN 1-RELATED"/>
    <property type="match status" value="1"/>
</dbReference>
<dbReference type="SUPFAM" id="SSF81338">
    <property type="entry name" value="Aquaporin-like"/>
    <property type="match status" value="1"/>
</dbReference>
<reference evidence="9" key="1">
    <citation type="journal article" date="2015" name="Insect Biochem. Mol. Biol.">
        <title>An insight into the sialome of the horse fly, Tabanus bromius.</title>
        <authorList>
            <person name="Ribeiro J.M."/>
            <person name="Kazimirova M."/>
            <person name="Takac P."/>
            <person name="Andersen J.F."/>
            <person name="Francischetti I.M."/>
        </authorList>
    </citation>
    <scope>NUCLEOTIDE SEQUENCE</scope>
</reference>
<accession>A0A0K8TQ22</accession>
<dbReference type="Gene3D" id="1.20.1080.10">
    <property type="entry name" value="Glycerol uptake facilitator protein"/>
    <property type="match status" value="1"/>
</dbReference>
<feature type="transmembrane region" description="Helical" evidence="8">
    <location>
        <begin position="12"/>
        <end position="34"/>
    </location>
</feature>
<keyword evidence="4 7" id="KW-0812">Transmembrane</keyword>
<dbReference type="InterPro" id="IPR023271">
    <property type="entry name" value="Aquaporin-like"/>
</dbReference>
<dbReference type="AlphaFoldDB" id="A0A0K8TQ22"/>
<evidence type="ECO:0000256" key="6">
    <source>
        <dbReference type="ARBA" id="ARBA00023136"/>
    </source>
</evidence>
<evidence type="ECO:0000256" key="5">
    <source>
        <dbReference type="ARBA" id="ARBA00022989"/>
    </source>
</evidence>
<feature type="transmembrane region" description="Helical" evidence="8">
    <location>
        <begin position="208"/>
        <end position="228"/>
    </location>
</feature>
<evidence type="ECO:0000256" key="1">
    <source>
        <dbReference type="ARBA" id="ARBA00004141"/>
    </source>
</evidence>
<evidence type="ECO:0000256" key="3">
    <source>
        <dbReference type="ARBA" id="ARBA00022448"/>
    </source>
</evidence>
<feature type="transmembrane region" description="Helical" evidence="8">
    <location>
        <begin position="167"/>
        <end position="188"/>
    </location>
</feature>
<comment type="subcellular location">
    <subcellularLocation>
        <location evidence="1">Membrane</location>
        <topology evidence="1">Multi-pass membrane protein</topology>
    </subcellularLocation>
</comment>
<dbReference type="GO" id="GO:0015267">
    <property type="term" value="F:channel activity"/>
    <property type="evidence" value="ECO:0007669"/>
    <property type="project" value="InterPro"/>
</dbReference>
<comment type="similarity">
    <text evidence="2 7">Belongs to the MIP/aquaporin (TC 1.A.8) family.</text>
</comment>
<dbReference type="InterPro" id="IPR034294">
    <property type="entry name" value="Aquaporin_transptr"/>
</dbReference>
<evidence type="ECO:0000256" key="7">
    <source>
        <dbReference type="RuleBase" id="RU000477"/>
    </source>
</evidence>
<organism evidence="9">
    <name type="scientific">Tabanus bromius</name>
    <name type="common">Band-eyed brown horse fly</name>
    <dbReference type="NCBI Taxonomy" id="304241"/>
    <lineage>
        <taxon>Eukaryota</taxon>
        <taxon>Metazoa</taxon>
        <taxon>Ecdysozoa</taxon>
        <taxon>Arthropoda</taxon>
        <taxon>Hexapoda</taxon>
        <taxon>Insecta</taxon>
        <taxon>Pterygota</taxon>
        <taxon>Neoptera</taxon>
        <taxon>Endopterygota</taxon>
        <taxon>Diptera</taxon>
        <taxon>Brachycera</taxon>
        <taxon>Tabanomorpha</taxon>
        <taxon>Tabanoidea</taxon>
        <taxon>Tabanidae</taxon>
        <taxon>Tabanus</taxon>
    </lineage>
</organism>
<feature type="transmembrane region" description="Helical" evidence="8">
    <location>
        <begin position="79"/>
        <end position="103"/>
    </location>
</feature>
<feature type="transmembrane region" description="Helical" evidence="8">
    <location>
        <begin position="134"/>
        <end position="155"/>
    </location>
</feature>
<dbReference type="EMBL" id="GDAI01001370">
    <property type="protein sequence ID" value="JAI16233.1"/>
    <property type="molecule type" value="mRNA"/>
</dbReference>
<evidence type="ECO:0000256" key="8">
    <source>
        <dbReference type="SAM" id="Phobius"/>
    </source>
</evidence>
<protein>
    <submittedName>
        <fullName evidence="9">Putative aquaporin major intrinsic protein family</fullName>
    </submittedName>
</protein>
<dbReference type="PRINTS" id="PR00783">
    <property type="entry name" value="MINTRINSICP"/>
</dbReference>
<keyword evidence="3 7" id="KW-0813">Transport</keyword>
<sequence length="248" mass="26812">MQTDTFNKISIFLAEVVGTSLLVYLGCMGCLTTFGTESNFLSSNLSFGFVVMIIIQIFGCVSGAHLNPSVTVAAVVYKLVTLPMGVVYVVAQLLGAFIGFGMLKAVVPFDSFMSSNGTGAGLCTTVPHADLHPFQAIAIEFSITMVLILVCCGVWDPRNAQNTDSVAIKFGLTVAAIGCIAGPLTGASMNPARSFGPAFWNGHFEYHWIYWVAPLSAGLFTSLAYRAVFWRKEETERTFIPDFSLRMK</sequence>
<dbReference type="GO" id="GO:0005886">
    <property type="term" value="C:plasma membrane"/>
    <property type="evidence" value="ECO:0007669"/>
    <property type="project" value="TreeGrafter"/>
</dbReference>
<dbReference type="PROSITE" id="PS00221">
    <property type="entry name" value="MIP"/>
    <property type="match status" value="1"/>
</dbReference>